<evidence type="ECO:0000259" key="7">
    <source>
        <dbReference type="Pfam" id="PF20684"/>
    </source>
</evidence>
<feature type="transmembrane region" description="Helical" evidence="6">
    <location>
        <begin position="20"/>
        <end position="41"/>
    </location>
</feature>
<evidence type="ECO:0000256" key="5">
    <source>
        <dbReference type="ARBA" id="ARBA00038359"/>
    </source>
</evidence>
<dbReference type="Pfam" id="PF20684">
    <property type="entry name" value="Fung_rhodopsin"/>
    <property type="match status" value="1"/>
</dbReference>
<evidence type="ECO:0000256" key="6">
    <source>
        <dbReference type="SAM" id="Phobius"/>
    </source>
</evidence>
<keyword evidence="2 6" id="KW-0812">Transmembrane</keyword>
<feature type="transmembrane region" description="Helical" evidence="6">
    <location>
        <begin position="174"/>
        <end position="196"/>
    </location>
</feature>
<keyword evidence="3 6" id="KW-1133">Transmembrane helix</keyword>
<feature type="transmembrane region" description="Helical" evidence="6">
    <location>
        <begin position="134"/>
        <end position="162"/>
    </location>
</feature>
<comment type="caution">
    <text evidence="8">The sequence shown here is derived from an EMBL/GenBank/DDBJ whole genome shotgun (WGS) entry which is preliminary data.</text>
</comment>
<feature type="transmembrane region" description="Helical" evidence="6">
    <location>
        <begin position="208"/>
        <end position="229"/>
    </location>
</feature>
<comment type="similarity">
    <text evidence="5">Belongs to the SAT4 family.</text>
</comment>
<evidence type="ECO:0000313" key="9">
    <source>
        <dbReference type="Proteomes" id="UP000233524"/>
    </source>
</evidence>
<dbReference type="InParanoid" id="A0A2N3NER5"/>
<feature type="transmembrane region" description="Helical" evidence="6">
    <location>
        <begin position="53"/>
        <end position="76"/>
    </location>
</feature>
<evidence type="ECO:0000256" key="2">
    <source>
        <dbReference type="ARBA" id="ARBA00022692"/>
    </source>
</evidence>
<organism evidence="8 9">
    <name type="scientific">Lomentospora prolificans</name>
    <dbReference type="NCBI Taxonomy" id="41688"/>
    <lineage>
        <taxon>Eukaryota</taxon>
        <taxon>Fungi</taxon>
        <taxon>Dikarya</taxon>
        <taxon>Ascomycota</taxon>
        <taxon>Pezizomycotina</taxon>
        <taxon>Sordariomycetes</taxon>
        <taxon>Hypocreomycetidae</taxon>
        <taxon>Microascales</taxon>
        <taxon>Microascaceae</taxon>
        <taxon>Lomentospora</taxon>
    </lineage>
</organism>
<evidence type="ECO:0000256" key="3">
    <source>
        <dbReference type="ARBA" id="ARBA00022989"/>
    </source>
</evidence>
<protein>
    <recommendedName>
        <fullName evidence="7">Rhodopsin domain-containing protein</fullName>
    </recommendedName>
</protein>
<proteinExistence type="inferred from homology"/>
<comment type="subcellular location">
    <subcellularLocation>
        <location evidence="1">Membrane</location>
        <topology evidence="1">Multi-pass membrane protein</topology>
    </subcellularLocation>
</comment>
<name>A0A2N3NER5_9PEZI</name>
<evidence type="ECO:0000256" key="4">
    <source>
        <dbReference type="ARBA" id="ARBA00023136"/>
    </source>
</evidence>
<dbReference type="PANTHER" id="PTHR33048">
    <property type="entry name" value="PTH11-LIKE INTEGRAL MEMBRANE PROTEIN (AFU_ORTHOLOGUE AFUA_5G11245)"/>
    <property type="match status" value="1"/>
</dbReference>
<dbReference type="EMBL" id="NLAX01000008">
    <property type="protein sequence ID" value="PKS10929.1"/>
    <property type="molecule type" value="Genomic_DNA"/>
</dbReference>
<reference evidence="8 9" key="1">
    <citation type="journal article" date="2017" name="G3 (Bethesda)">
        <title>First Draft Genome Sequence of the Pathogenic Fungus Lomentospora prolificans (Formerly Scedosporium prolificans).</title>
        <authorList>
            <person name="Luo R."/>
            <person name="Zimin A."/>
            <person name="Workman R."/>
            <person name="Fan Y."/>
            <person name="Pertea G."/>
            <person name="Grossman N."/>
            <person name="Wear M.P."/>
            <person name="Jia B."/>
            <person name="Miller H."/>
            <person name="Casadevall A."/>
            <person name="Timp W."/>
            <person name="Zhang S.X."/>
            <person name="Salzberg S.L."/>
        </authorList>
    </citation>
    <scope>NUCLEOTIDE SEQUENCE [LARGE SCALE GENOMIC DNA]</scope>
    <source>
        <strain evidence="8 9">JHH-5317</strain>
    </source>
</reference>
<dbReference type="InterPro" id="IPR052337">
    <property type="entry name" value="SAT4-like"/>
</dbReference>
<sequence>MERPEGFDPANDNESQVPTVITVAVTFATLSTVFTSLRVFTRARLLRMMCADDWAIVFAQLISIIVSVLTVIETQYALGRHMWAVPPEDVLMQIKILYGVILGYNFGLNVVKISFLLFYLRIFQSTILRSISKWFLIAVGAWTITQIILLAITCMPITFIVLSMEGKCLDTYPVWLLSSVTSTVTDVVIFALPLHTVIKLKLRPKQKILTVLMFSLGFFTCIISVLRILTLSASVNAADPTWDNVGTGCWSIIELNCAILCSNFPTLRPLVVKYFPSFGLSSAGASSHGYGHYRRYGRDGEYIRHKSTNGTVVGNDMPNARFTKIEETTLEAGGDSRGDSTEHLKVVATTCYSGLKDREDIELVNQPRAPPARGHRGVILVTRETNVVTGPAPARMHGRNMSLGGERCVDGG</sequence>
<keyword evidence="4 6" id="KW-0472">Membrane</keyword>
<accession>A0A2N3NER5</accession>
<dbReference type="Proteomes" id="UP000233524">
    <property type="component" value="Unassembled WGS sequence"/>
</dbReference>
<feature type="transmembrane region" description="Helical" evidence="6">
    <location>
        <begin position="96"/>
        <end position="122"/>
    </location>
</feature>
<feature type="domain" description="Rhodopsin" evidence="7">
    <location>
        <begin position="37"/>
        <end position="272"/>
    </location>
</feature>
<gene>
    <name evidence="8" type="ORF">jhhlp_002687</name>
</gene>
<dbReference type="OrthoDB" id="3648173at2759"/>
<dbReference type="STRING" id="41688.A0A2N3NER5"/>
<dbReference type="AlphaFoldDB" id="A0A2N3NER5"/>
<evidence type="ECO:0000313" key="8">
    <source>
        <dbReference type="EMBL" id="PKS10929.1"/>
    </source>
</evidence>
<dbReference type="GO" id="GO:0016020">
    <property type="term" value="C:membrane"/>
    <property type="evidence" value="ECO:0007669"/>
    <property type="project" value="UniProtKB-SubCell"/>
</dbReference>
<dbReference type="InterPro" id="IPR049326">
    <property type="entry name" value="Rhodopsin_dom_fungi"/>
</dbReference>
<dbReference type="PANTHER" id="PTHR33048:SF47">
    <property type="entry name" value="INTEGRAL MEMBRANE PROTEIN-RELATED"/>
    <property type="match status" value="1"/>
</dbReference>
<keyword evidence="9" id="KW-1185">Reference proteome</keyword>
<evidence type="ECO:0000256" key="1">
    <source>
        <dbReference type="ARBA" id="ARBA00004141"/>
    </source>
</evidence>
<dbReference type="VEuPathDB" id="FungiDB:jhhlp_002687"/>